<name>A0A9R0I0I6_SPIOL</name>
<gene>
    <name evidence="3" type="primary">LOC110779994</name>
</gene>
<evidence type="ECO:0000313" key="2">
    <source>
        <dbReference type="Proteomes" id="UP000813463"/>
    </source>
</evidence>
<dbReference type="GeneID" id="110779994"/>
<dbReference type="PANTHER" id="PTHR31642">
    <property type="entry name" value="TRICHOTHECENE 3-O-ACETYLTRANSFERASE"/>
    <property type="match status" value="1"/>
</dbReference>
<reference evidence="2" key="1">
    <citation type="journal article" date="2021" name="Nat. Commun.">
        <title>Genomic analyses provide insights into spinach domestication and the genetic basis of agronomic traits.</title>
        <authorList>
            <person name="Cai X."/>
            <person name="Sun X."/>
            <person name="Xu C."/>
            <person name="Sun H."/>
            <person name="Wang X."/>
            <person name="Ge C."/>
            <person name="Zhang Z."/>
            <person name="Wang Q."/>
            <person name="Fei Z."/>
            <person name="Jiao C."/>
            <person name="Wang Q."/>
        </authorList>
    </citation>
    <scope>NUCLEOTIDE SEQUENCE [LARGE SCALE GENOMIC DNA]</scope>
    <source>
        <strain evidence="2">cv. Varoflay</strain>
    </source>
</reference>
<dbReference type="Proteomes" id="UP000813463">
    <property type="component" value="Chromosome 1"/>
</dbReference>
<reference evidence="3" key="2">
    <citation type="submission" date="2025-08" db="UniProtKB">
        <authorList>
            <consortium name="RefSeq"/>
        </authorList>
    </citation>
    <scope>IDENTIFICATION</scope>
    <source>
        <tissue evidence="3">Leaf</tissue>
    </source>
</reference>
<keyword evidence="2" id="KW-1185">Reference proteome</keyword>
<comment type="similarity">
    <text evidence="1">Belongs to the plant acyltransferase family.</text>
</comment>
<dbReference type="AlphaFoldDB" id="A0A9R0I0I6"/>
<organism evidence="2 3">
    <name type="scientific">Spinacia oleracea</name>
    <name type="common">Spinach</name>
    <dbReference type="NCBI Taxonomy" id="3562"/>
    <lineage>
        <taxon>Eukaryota</taxon>
        <taxon>Viridiplantae</taxon>
        <taxon>Streptophyta</taxon>
        <taxon>Embryophyta</taxon>
        <taxon>Tracheophyta</taxon>
        <taxon>Spermatophyta</taxon>
        <taxon>Magnoliopsida</taxon>
        <taxon>eudicotyledons</taxon>
        <taxon>Gunneridae</taxon>
        <taxon>Pentapetalae</taxon>
        <taxon>Caryophyllales</taxon>
        <taxon>Chenopodiaceae</taxon>
        <taxon>Chenopodioideae</taxon>
        <taxon>Anserineae</taxon>
        <taxon>Spinacia</taxon>
    </lineage>
</organism>
<proteinExistence type="inferred from homology"/>
<dbReference type="GO" id="GO:0016747">
    <property type="term" value="F:acyltransferase activity, transferring groups other than amino-acyl groups"/>
    <property type="evidence" value="ECO:0000318"/>
    <property type="project" value="GO_Central"/>
</dbReference>
<protein>
    <submittedName>
        <fullName evidence="3">Protein ECERIFERUM 26-like</fullName>
    </submittedName>
</protein>
<dbReference type="InterPro" id="IPR050317">
    <property type="entry name" value="Plant_Fungal_Acyltransferase"/>
</dbReference>
<dbReference type="PANTHER" id="PTHR31642:SF26">
    <property type="entry name" value="HXXXD-TYPE ACYL-TRANSFERASE FAMILY PROTEIN"/>
    <property type="match status" value="1"/>
</dbReference>
<dbReference type="Pfam" id="PF02458">
    <property type="entry name" value="Transferase"/>
    <property type="match status" value="1"/>
</dbReference>
<evidence type="ECO:0000313" key="3">
    <source>
        <dbReference type="RefSeq" id="XP_021840125.2"/>
    </source>
</evidence>
<sequence length="450" mass="50611">MEKEFTFYRKKILPTTIPIQPGKKIELSSLDLLMENHHLKMVFYYKTPTVLPIGTLTTKLRILFAEVISYFPVITGRLIRNNDGKWMIKCNDAGIRIVEAIAKGSVETWLQNVDAEKEKKLIHWEDMYHIPYYWATFYVMVTEFEEGGMAIGLSCSHLLTDPFSATLLIKAWADRVLWGNISIPPFFHPLPKRPVGFQKAHQQPNNHLISHYKSILESPITSPSTTQKSKTVAFEFSDHMVKTCINLAHLNCPTNGTYPSPFAPLVGILWVCISRVKGETRNGLVDMSMGLDMRKTLGLDKGYFGNCMIYTKVNGNGIGVDNPQLATKLTGEAIEKVNKEGIIDLVEWLDNCNNFPPPSSSDKGNLVFLNLENVDPYSAVFMDGYEPSRISYYNESSIAEKGKILVLPSHPSEGKLSRIVMVTLPNNEAIKLCEDKLLARFSPTIIMGAT</sequence>
<accession>A0A9R0I0I6</accession>
<dbReference type="Gene3D" id="3.30.559.10">
    <property type="entry name" value="Chloramphenicol acetyltransferase-like domain"/>
    <property type="match status" value="2"/>
</dbReference>
<evidence type="ECO:0000256" key="1">
    <source>
        <dbReference type="ARBA" id="ARBA00009861"/>
    </source>
</evidence>
<dbReference type="KEGG" id="soe:110779994"/>
<dbReference type="RefSeq" id="XP_021840125.2">
    <property type="nucleotide sequence ID" value="XM_021984433.2"/>
</dbReference>
<dbReference type="InterPro" id="IPR023213">
    <property type="entry name" value="CAT-like_dom_sf"/>
</dbReference>